<sequence>GFARSMHGRILNAFQQLYVGSEMLAEIRPKVEKIFVALAKISIELYDHIGPRSPYYIQNMTFLFTQNHNLPSTDIFHTLNRIRNETQCELKISQNIGEELKLDDQKACDLQKYSCEVLSTEIVPELLGLYHICYLYVFILIKDNNDIFPSNPNYDLIRVMANLEILEIFSNIIAEIPTIISSQNMGSIAGLKNAISKQMADARTLEILETTYKEMVGRYSPSEILKKLCQITKSDMETTLSYFYSASSAEPSNDGLAYAVSRLKSNLVLSTFEFDKVKQSI</sequence>
<organism evidence="1 2">
    <name type="scientific">Vittaforma corneae (strain ATCC 50505)</name>
    <name type="common">Microsporidian parasite</name>
    <name type="synonym">Nosema corneum</name>
    <dbReference type="NCBI Taxonomy" id="993615"/>
    <lineage>
        <taxon>Eukaryota</taxon>
        <taxon>Fungi</taxon>
        <taxon>Fungi incertae sedis</taxon>
        <taxon>Microsporidia</taxon>
        <taxon>Nosematidae</taxon>
        <taxon>Vittaforma</taxon>
    </lineage>
</organism>
<dbReference type="HOGENOM" id="CLU_992321_0_0_1"/>
<dbReference type="RefSeq" id="XP_007603673.1">
    <property type="nucleotide sequence ID" value="XM_007603611.1"/>
</dbReference>
<dbReference type="GeneID" id="19880938"/>
<dbReference type="AlphaFoldDB" id="L2GQW3"/>
<evidence type="ECO:0000313" key="1">
    <source>
        <dbReference type="EMBL" id="ELA42905.1"/>
    </source>
</evidence>
<feature type="non-terminal residue" evidence="1">
    <location>
        <position position="1"/>
    </location>
</feature>
<dbReference type="Proteomes" id="UP000011082">
    <property type="component" value="Unassembled WGS sequence"/>
</dbReference>
<evidence type="ECO:0000313" key="2">
    <source>
        <dbReference type="Proteomes" id="UP000011082"/>
    </source>
</evidence>
<name>L2GQW3_VITCO</name>
<dbReference type="VEuPathDB" id="MicrosporidiaDB:VICG_00220"/>
<proteinExistence type="predicted"/>
<gene>
    <name evidence="1" type="ORF">VICG_00220</name>
</gene>
<keyword evidence="2" id="KW-1185">Reference proteome</keyword>
<reference evidence="2" key="1">
    <citation type="submission" date="2011-05" db="EMBL/GenBank/DDBJ databases">
        <title>The genome sequence of Vittaforma corneae strain ATCC 50505.</title>
        <authorList>
            <consortium name="The Broad Institute Genome Sequencing Platform"/>
            <person name="Cuomo C."/>
            <person name="Didier E."/>
            <person name="Bowers L."/>
            <person name="Young S.K."/>
            <person name="Zeng Q."/>
            <person name="Gargeya S."/>
            <person name="Fitzgerald M."/>
            <person name="Haas B."/>
            <person name="Abouelleil A."/>
            <person name="Alvarado L."/>
            <person name="Arachchi H.M."/>
            <person name="Berlin A."/>
            <person name="Chapman S.B."/>
            <person name="Gearin G."/>
            <person name="Goldberg J."/>
            <person name="Griggs A."/>
            <person name="Gujja S."/>
            <person name="Hansen M."/>
            <person name="Heiman D."/>
            <person name="Howarth C."/>
            <person name="Larimer J."/>
            <person name="Lui A."/>
            <person name="MacDonald P.J.P."/>
            <person name="McCowen C."/>
            <person name="Montmayeur A."/>
            <person name="Murphy C."/>
            <person name="Neiman D."/>
            <person name="Pearson M."/>
            <person name="Priest M."/>
            <person name="Roberts A."/>
            <person name="Saif S."/>
            <person name="Shea T."/>
            <person name="Sisk P."/>
            <person name="Stolte C."/>
            <person name="Sykes S."/>
            <person name="Wortman J."/>
            <person name="Nusbaum C."/>
            <person name="Birren B."/>
        </authorList>
    </citation>
    <scope>NUCLEOTIDE SEQUENCE [LARGE SCALE GENOMIC DNA]</scope>
    <source>
        <strain evidence="2">ATCC 50505</strain>
    </source>
</reference>
<dbReference type="InParanoid" id="L2GQW3"/>
<dbReference type="EMBL" id="JH370130">
    <property type="protein sequence ID" value="ELA42905.1"/>
    <property type="molecule type" value="Genomic_DNA"/>
</dbReference>
<protein>
    <submittedName>
        <fullName evidence="1">Uncharacterized protein</fullName>
    </submittedName>
</protein>
<accession>L2GQW3</accession>